<name>A0A510JG75_9FUSO</name>
<reference evidence="1 2" key="1">
    <citation type="submission" date="2019-07" db="EMBL/GenBank/DDBJ databases">
        <title>Complete Genome Sequence of Leptotrichia hofstadii Strain JCM16775.</title>
        <authorList>
            <person name="Watanabe S."/>
            <person name="Cui L."/>
        </authorList>
    </citation>
    <scope>NUCLEOTIDE SEQUENCE [LARGE SCALE GENOMIC DNA]</scope>
    <source>
        <strain evidence="1 2">JCM16775</strain>
    </source>
</reference>
<dbReference type="AlphaFoldDB" id="A0A510JG75"/>
<protein>
    <submittedName>
        <fullName evidence="1">Uncharacterized protein</fullName>
    </submittedName>
</protein>
<accession>A0A510JG75</accession>
<sequence length="70" mass="8412">MKIEESSSKLQEINFNHIKIDKNIFINCLVISLLKQLDNFFSLFNNGYYYFYYIFFSQDCSLPQIRKGLL</sequence>
<keyword evidence="2" id="KW-1185">Reference proteome</keyword>
<dbReference type="EMBL" id="AP019823">
    <property type="protein sequence ID" value="BBM38278.1"/>
    <property type="molecule type" value="Genomic_DNA"/>
</dbReference>
<organism evidence="1 2">
    <name type="scientific">Leptotrichia hofstadii</name>
    <dbReference type="NCBI Taxonomy" id="157688"/>
    <lineage>
        <taxon>Bacteria</taxon>
        <taxon>Fusobacteriati</taxon>
        <taxon>Fusobacteriota</taxon>
        <taxon>Fusobacteriia</taxon>
        <taxon>Fusobacteriales</taxon>
        <taxon>Leptotrichiaceae</taxon>
        <taxon>Leptotrichia</taxon>
    </lineage>
</organism>
<evidence type="ECO:0000313" key="2">
    <source>
        <dbReference type="Proteomes" id="UP000321892"/>
    </source>
</evidence>
<evidence type="ECO:0000313" key="1">
    <source>
        <dbReference type="EMBL" id="BBM38278.1"/>
    </source>
</evidence>
<dbReference type="Proteomes" id="UP000321892">
    <property type="component" value="Chromosome"/>
</dbReference>
<dbReference type="KEGG" id="lhf:JCM16775_0986"/>
<gene>
    <name evidence="1" type="ORF">JCM16775_0986</name>
</gene>
<proteinExistence type="predicted"/>